<comment type="subcellular location">
    <subcellularLocation>
        <location evidence="1">Membrane</location>
        <topology evidence="1">Multi-pass membrane protein</topology>
    </subcellularLocation>
</comment>
<evidence type="ECO:0000313" key="11">
    <source>
        <dbReference type="EMBL" id="CAH1105525.1"/>
    </source>
</evidence>
<dbReference type="InterPro" id="IPR003280">
    <property type="entry name" value="2pore_dom_K_chnl"/>
</dbReference>
<keyword evidence="5" id="KW-0406">Ion transport</keyword>
<dbReference type="GO" id="GO:0015271">
    <property type="term" value="F:outward rectifier potassium channel activity"/>
    <property type="evidence" value="ECO:0007669"/>
    <property type="project" value="TreeGrafter"/>
</dbReference>
<feature type="region of interest" description="Disordered" evidence="8">
    <location>
        <begin position="165"/>
        <end position="193"/>
    </location>
</feature>
<dbReference type="PANTHER" id="PTHR11003">
    <property type="entry name" value="POTASSIUM CHANNEL, SUBFAMILY K"/>
    <property type="match status" value="1"/>
</dbReference>
<dbReference type="GO" id="GO:0005886">
    <property type="term" value="C:plasma membrane"/>
    <property type="evidence" value="ECO:0007669"/>
    <property type="project" value="TreeGrafter"/>
</dbReference>
<name>A0A9P0CT12_9CUCU</name>
<evidence type="ECO:0000256" key="1">
    <source>
        <dbReference type="ARBA" id="ARBA00004141"/>
    </source>
</evidence>
<dbReference type="OrthoDB" id="6433782at2759"/>
<dbReference type="Gene3D" id="1.10.287.70">
    <property type="match status" value="1"/>
</dbReference>
<evidence type="ECO:0000256" key="6">
    <source>
        <dbReference type="ARBA" id="ARBA00023136"/>
    </source>
</evidence>
<feature type="domain" description="Potassium channel" evidence="10">
    <location>
        <begin position="362"/>
        <end position="415"/>
    </location>
</feature>
<keyword evidence="7" id="KW-0407">Ion channel</keyword>
<dbReference type="Pfam" id="PF07885">
    <property type="entry name" value="Ion_trans_2"/>
    <property type="match status" value="1"/>
</dbReference>
<gene>
    <name evidence="11" type="ORF">PSYICH_LOCUS7096</name>
</gene>
<evidence type="ECO:0000256" key="8">
    <source>
        <dbReference type="SAM" id="MobiDB-lite"/>
    </source>
</evidence>
<evidence type="ECO:0000256" key="7">
    <source>
        <dbReference type="ARBA" id="ARBA00023303"/>
    </source>
</evidence>
<protein>
    <recommendedName>
        <fullName evidence="10">Potassium channel domain-containing protein</fullName>
    </recommendedName>
</protein>
<proteinExistence type="predicted"/>
<sequence>MNFQGKLEAIPFCKVHKEKFNATRVIFKTSKTKNELEYKKYRFKTTIFLLQCAIIMKAFPSRPKAVLPLYSEEYLKTNNNTFTGTNIEQPHVEENILKPSRNHLHIHKLLISSDFLFEYHSDIKVIRSTMYEPVLDRCVTTTIIKPSRLPTDDFSINDYGEYEEKTVLSPQPEETHRRQSNLANGQDRYEDSPIRKMRAENGDTTISVDHMTIEQNYKNKKHDASVQTLHLIPYRLRFVPGFDCDVKLSPSEKNCILKLNCCCRIFSQWILSQVGLTMVVMTWALLGAYAFYHTEGERELKQTETLAKIQKDLSIDLATDLKQSENHQEQWSKLIHKYFEKHEKVFLEAVGAGFGEGGGGNIWTYPGCILFSVSLLTTLGFGAPVPRTTLGRGAAVLFAAIGIPLHFLLILNMGNLGAIRLQQLAYKNFLKEVPSTPKPFWLKYFPFLCVAFYYLLGVILFGFVRQRNPIDCFMFPLDFTAAGGVANVEGQTRLFYALYLELAVTLAATVVSLLQTSASRGIVDIGLRLGLLTNT</sequence>
<feature type="transmembrane region" description="Helical" evidence="9">
    <location>
        <begin position="395"/>
        <end position="419"/>
    </location>
</feature>
<evidence type="ECO:0000256" key="5">
    <source>
        <dbReference type="ARBA" id="ARBA00023065"/>
    </source>
</evidence>
<keyword evidence="12" id="KW-1185">Reference proteome</keyword>
<dbReference type="PANTHER" id="PTHR11003:SF87">
    <property type="entry name" value="POTASSIUM CHANNEL DOMAIN-CONTAINING PROTEIN"/>
    <property type="match status" value="1"/>
</dbReference>
<dbReference type="GO" id="GO:0022841">
    <property type="term" value="F:potassium ion leak channel activity"/>
    <property type="evidence" value="ECO:0007669"/>
    <property type="project" value="TreeGrafter"/>
</dbReference>
<evidence type="ECO:0000259" key="10">
    <source>
        <dbReference type="Pfam" id="PF07885"/>
    </source>
</evidence>
<feature type="transmembrane region" description="Helical" evidence="9">
    <location>
        <begin position="440"/>
        <end position="464"/>
    </location>
</feature>
<accession>A0A9P0CT12</accession>
<feature type="transmembrane region" description="Helical" evidence="9">
    <location>
        <begin position="362"/>
        <end position="383"/>
    </location>
</feature>
<keyword evidence="6 9" id="KW-0472">Membrane</keyword>
<dbReference type="AlphaFoldDB" id="A0A9P0CT12"/>
<evidence type="ECO:0000256" key="3">
    <source>
        <dbReference type="ARBA" id="ARBA00022692"/>
    </source>
</evidence>
<keyword evidence="2" id="KW-0813">Transport</keyword>
<evidence type="ECO:0000256" key="4">
    <source>
        <dbReference type="ARBA" id="ARBA00022989"/>
    </source>
</evidence>
<evidence type="ECO:0000256" key="9">
    <source>
        <dbReference type="SAM" id="Phobius"/>
    </source>
</evidence>
<feature type="transmembrane region" description="Helical" evidence="9">
    <location>
        <begin position="494"/>
        <end position="514"/>
    </location>
</feature>
<evidence type="ECO:0000256" key="2">
    <source>
        <dbReference type="ARBA" id="ARBA00022448"/>
    </source>
</evidence>
<dbReference type="EMBL" id="OV651814">
    <property type="protein sequence ID" value="CAH1105525.1"/>
    <property type="molecule type" value="Genomic_DNA"/>
</dbReference>
<feature type="transmembrane region" description="Helical" evidence="9">
    <location>
        <begin position="269"/>
        <end position="292"/>
    </location>
</feature>
<keyword evidence="4 9" id="KW-1133">Transmembrane helix</keyword>
<evidence type="ECO:0000313" key="12">
    <source>
        <dbReference type="Proteomes" id="UP001153636"/>
    </source>
</evidence>
<reference evidence="11" key="1">
    <citation type="submission" date="2022-01" db="EMBL/GenBank/DDBJ databases">
        <authorList>
            <person name="King R."/>
        </authorList>
    </citation>
    <scope>NUCLEOTIDE SEQUENCE</scope>
</reference>
<dbReference type="GO" id="GO:0030322">
    <property type="term" value="P:stabilization of membrane potential"/>
    <property type="evidence" value="ECO:0007669"/>
    <property type="project" value="TreeGrafter"/>
</dbReference>
<dbReference type="SUPFAM" id="SSF81324">
    <property type="entry name" value="Voltage-gated potassium channels"/>
    <property type="match status" value="1"/>
</dbReference>
<dbReference type="InterPro" id="IPR013099">
    <property type="entry name" value="K_chnl_dom"/>
</dbReference>
<dbReference type="Proteomes" id="UP001153636">
    <property type="component" value="Chromosome 2"/>
</dbReference>
<keyword evidence="3 9" id="KW-0812">Transmembrane</keyword>
<organism evidence="11 12">
    <name type="scientific">Psylliodes chrysocephalus</name>
    <dbReference type="NCBI Taxonomy" id="3402493"/>
    <lineage>
        <taxon>Eukaryota</taxon>
        <taxon>Metazoa</taxon>
        <taxon>Ecdysozoa</taxon>
        <taxon>Arthropoda</taxon>
        <taxon>Hexapoda</taxon>
        <taxon>Insecta</taxon>
        <taxon>Pterygota</taxon>
        <taxon>Neoptera</taxon>
        <taxon>Endopterygota</taxon>
        <taxon>Coleoptera</taxon>
        <taxon>Polyphaga</taxon>
        <taxon>Cucujiformia</taxon>
        <taxon>Chrysomeloidea</taxon>
        <taxon>Chrysomelidae</taxon>
        <taxon>Galerucinae</taxon>
        <taxon>Alticini</taxon>
        <taxon>Psylliodes</taxon>
    </lineage>
</organism>